<protein>
    <submittedName>
        <fullName evidence="2">CLUMA_CG019548, isoform A</fullName>
    </submittedName>
</protein>
<evidence type="ECO:0000313" key="3">
    <source>
        <dbReference type="Proteomes" id="UP000183832"/>
    </source>
</evidence>
<accession>A0A1J1J4J9</accession>
<sequence>MMKTFLIILVLCHCAMSKTIQNTKADDLMSTETSSISVVNVLNIVKTEAQIFFENIPFQDQDDFIAYFLGRGLQMNHIVIPEEILQKNFYIEAFEQLVNPQRFSQDLLESTKEEFELDNEEMTELVLYNRVCFSSGRCVSITDVGVHCCLV</sequence>
<evidence type="ECO:0000256" key="1">
    <source>
        <dbReference type="SAM" id="SignalP"/>
    </source>
</evidence>
<reference evidence="2 3" key="1">
    <citation type="submission" date="2015-04" db="EMBL/GenBank/DDBJ databases">
        <authorList>
            <person name="Syromyatnikov M.Y."/>
            <person name="Popov V.N."/>
        </authorList>
    </citation>
    <scope>NUCLEOTIDE SEQUENCE [LARGE SCALE GENOMIC DNA]</scope>
</reference>
<keyword evidence="1" id="KW-0732">Signal</keyword>
<feature type="signal peptide" evidence="1">
    <location>
        <begin position="1"/>
        <end position="17"/>
    </location>
</feature>
<gene>
    <name evidence="2" type="ORF">CLUMA_CG019548</name>
</gene>
<dbReference type="OrthoDB" id="7764597at2759"/>
<organism evidence="2 3">
    <name type="scientific">Clunio marinus</name>
    <dbReference type="NCBI Taxonomy" id="568069"/>
    <lineage>
        <taxon>Eukaryota</taxon>
        <taxon>Metazoa</taxon>
        <taxon>Ecdysozoa</taxon>
        <taxon>Arthropoda</taxon>
        <taxon>Hexapoda</taxon>
        <taxon>Insecta</taxon>
        <taxon>Pterygota</taxon>
        <taxon>Neoptera</taxon>
        <taxon>Endopterygota</taxon>
        <taxon>Diptera</taxon>
        <taxon>Nematocera</taxon>
        <taxon>Chironomoidea</taxon>
        <taxon>Chironomidae</taxon>
        <taxon>Clunio</taxon>
    </lineage>
</organism>
<dbReference type="Proteomes" id="UP000183832">
    <property type="component" value="Unassembled WGS sequence"/>
</dbReference>
<proteinExistence type="predicted"/>
<keyword evidence="3" id="KW-1185">Reference proteome</keyword>
<name>A0A1J1J4J9_9DIPT</name>
<feature type="chain" id="PRO_5011978004" evidence="1">
    <location>
        <begin position="18"/>
        <end position="151"/>
    </location>
</feature>
<dbReference type="EMBL" id="CVRI01000067">
    <property type="protein sequence ID" value="CRL06732.1"/>
    <property type="molecule type" value="Genomic_DNA"/>
</dbReference>
<evidence type="ECO:0000313" key="2">
    <source>
        <dbReference type="EMBL" id="CRL06732.1"/>
    </source>
</evidence>
<dbReference type="AlphaFoldDB" id="A0A1J1J4J9"/>